<dbReference type="InterPro" id="IPR002575">
    <property type="entry name" value="Aminoglycoside_PTrfase"/>
</dbReference>
<dbReference type="InterPro" id="IPR052961">
    <property type="entry name" value="Oxido-Kinase-like_Enzymes"/>
</dbReference>
<gene>
    <name evidence="2" type="ORF">Aple_001930</name>
</gene>
<protein>
    <submittedName>
        <fullName evidence="2">Aminoglycoside phosphotransferase</fullName>
    </submittedName>
</protein>
<dbReference type="GO" id="GO:0016740">
    <property type="term" value="F:transferase activity"/>
    <property type="evidence" value="ECO:0007669"/>
    <property type="project" value="UniProtKB-KW"/>
</dbReference>
<dbReference type="SUPFAM" id="SSF56112">
    <property type="entry name" value="Protein kinase-like (PK-like)"/>
    <property type="match status" value="1"/>
</dbReference>
<comment type="caution">
    <text evidence="2">The sequence shown here is derived from an EMBL/GenBank/DDBJ whole genome shotgun (WGS) entry which is preliminary data.</text>
</comment>
<feature type="domain" description="CHK kinase-like" evidence="1">
    <location>
        <begin position="110"/>
        <end position="289"/>
    </location>
</feature>
<proteinExistence type="predicted"/>
<dbReference type="PANTHER" id="PTHR23020:SF41">
    <property type="entry name" value="AMINOGLYCOSIDE PHOSPHOTRANSFERASE DOMAIN-CONTAINING PROTEIN"/>
    <property type="match status" value="1"/>
</dbReference>
<evidence type="ECO:0000313" key="3">
    <source>
        <dbReference type="Proteomes" id="UP000377595"/>
    </source>
</evidence>
<dbReference type="Proteomes" id="UP000377595">
    <property type="component" value="Unassembled WGS sequence"/>
</dbReference>
<dbReference type="EMBL" id="BLAF01000004">
    <property type="protein sequence ID" value="GES17298.1"/>
    <property type="molecule type" value="Genomic_DNA"/>
</dbReference>
<organism evidence="2 3">
    <name type="scientific">Acrocarpospora pleiomorpha</name>
    <dbReference type="NCBI Taxonomy" id="90975"/>
    <lineage>
        <taxon>Bacteria</taxon>
        <taxon>Bacillati</taxon>
        <taxon>Actinomycetota</taxon>
        <taxon>Actinomycetes</taxon>
        <taxon>Streptosporangiales</taxon>
        <taxon>Streptosporangiaceae</taxon>
        <taxon>Acrocarpospora</taxon>
    </lineage>
</organism>
<reference evidence="2 3" key="1">
    <citation type="submission" date="2019-10" db="EMBL/GenBank/DDBJ databases">
        <title>Whole genome shotgun sequence of Acrocarpospora pleiomorpha NBRC 16267.</title>
        <authorList>
            <person name="Ichikawa N."/>
            <person name="Kimura A."/>
            <person name="Kitahashi Y."/>
            <person name="Komaki H."/>
            <person name="Oguchi A."/>
        </authorList>
    </citation>
    <scope>NUCLEOTIDE SEQUENCE [LARGE SCALE GENOMIC DNA]</scope>
    <source>
        <strain evidence="2 3">NBRC 16267</strain>
    </source>
</reference>
<dbReference type="InterPro" id="IPR015897">
    <property type="entry name" value="CHK_kinase-like"/>
</dbReference>
<keyword evidence="2" id="KW-0808">Transferase</keyword>
<dbReference type="Pfam" id="PF01636">
    <property type="entry name" value="APH"/>
    <property type="match status" value="1"/>
</dbReference>
<dbReference type="SMART" id="SM00587">
    <property type="entry name" value="CHK"/>
    <property type="match status" value="1"/>
</dbReference>
<accession>A0A5M3XGT9</accession>
<dbReference type="InterPro" id="IPR011009">
    <property type="entry name" value="Kinase-like_dom_sf"/>
</dbReference>
<dbReference type="AlphaFoldDB" id="A0A5M3XGT9"/>
<dbReference type="PANTHER" id="PTHR23020">
    <property type="entry name" value="UNCHARACTERIZED NUCLEAR HORMONE RECEPTOR-RELATED"/>
    <property type="match status" value="1"/>
</dbReference>
<dbReference type="Gene3D" id="3.90.1200.10">
    <property type="match status" value="1"/>
</dbReference>
<evidence type="ECO:0000313" key="2">
    <source>
        <dbReference type="EMBL" id="GES17298.1"/>
    </source>
</evidence>
<keyword evidence="3" id="KW-1185">Reference proteome</keyword>
<sequence length="345" mass="38820">MADFTPEWLTTVLSPSFPGLIVSSATVETINTGVAMTARIHLTYENDSPAYPRSVCVKCCFGSPHSPVMLDGGLYAKEAYMYGRMLPDLPLNVPRCFSCGSDDDTKSAYIMLEDLTLRDGTFCSADRSLTVEQVDDVLSQQAAMHAMTWDAPWLHDRRWLHHGIPLGQRDPFYDLYTARIPEFLEMPRGGALPKRFRDPQFLRETLYRLLDLDGRATPCLVHGDAHTGNLFIDGEGRPGLLDWQCARAGHWSLDVAKTMMSALDPEDRRSSEKDLLRRYLETLAGHGAPAPDWDEAWDSYRRHAVFGLWIWLVTPPDMQTELRVTATVYKFGVAAIDLDVMEAMA</sequence>
<name>A0A5M3XGT9_9ACTN</name>
<evidence type="ECO:0000259" key="1">
    <source>
        <dbReference type="SMART" id="SM00587"/>
    </source>
</evidence>